<evidence type="ECO:0000313" key="5">
    <source>
        <dbReference type="Proteomes" id="UP001217089"/>
    </source>
</evidence>
<feature type="domain" description="TLDc" evidence="3">
    <location>
        <begin position="3"/>
        <end position="232"/>
    </location>
</feature>
<dbReference type="PANTHER" id="PTHR14241:SF32">
    <property type="entry name" value="VWFA DOMAIN-CONTAINING PROTEIN-RELATED"/>
    <property type="match status" value="1"/>
</dbReference>
<dbReference type="Pfam" id="PF07534">
    <property type="entry name" value="TLD"/>
    <property type="match status" value="1"/>
</dbReference>
<dbReference type="CDD" id="cd00882">
    <property type="entry name" value="Ras_like_GTPase"/>
    <property type="match status" value="1"/>
</dbReference>
<evidence type="ECO:0000256" key="1">
    <source>
        <dbReference type="ARBA" id="ARBA00009243"/>
    </source>
</evidence>
<dbReference type="InterPro" id="IPR027417">
    <property type="entry name" value="P-loop_NTPase"/>
</dbReference>
<evidence type="ECO:0000256" key="2">
    <source>
        <dbReference type="SAM" id="MobiDB-lite"/>
    </source>
</evidence>
<feature type="compositionally biased region" description="Basic and acidic residues" evidence="2">
    <location>
        <begin position="513"/>
        <end position="528"/>
    </location>
</feature>
<keyword evidence="5" id="KW-1185">Reference proteome</keyword>
<gene>
    <name evidence="4" type="ORF">KUTeg_009180</name>
</gene>
<organism evidence="4 5">
    <name type="scientific">Tegillarca granosa</name>
    <name type="common">Malaysian cockle</name>
    <name type="synonym">Anadara granosa</name>
    <dbReference type="NCBI Taxonomy" id="220873"/>
    <lineage>
        <taxon>Eukaryota</taxon>
        <taxon>Metazoa</taxon>
        <taxon>Spiralia</taxon>
        <taxon>Lophotrochozoa</taxon>
        <taxon>Mollusca</taxon>
        <taxon>Bivalvia</taxon>
        <taxon>Autobranchia</taxon>
        <taxon>Pteriomorphia</taxon>
        <taxon>Arcoida</taxon>
        <taxon>Arcoidea</taxon>
        <taxon>Arcidae</taxon>
        <taxon>Tegillarca</taxon>
    </lineage>
</organism>
<dbReference type="InterPro" id="IPR006073">
    <property type="entry name" value="GTP-bd"/>
</dbReference>
<comment type="similarity">
    <text evidence="1">Belongs to the IFI44 family.</text>
</comment>
<dbReference type="PANTHER" id="PTHR14241">
    <property type="entry name" value="INTERFERON-INDUCED PROTEIN 44"/>
    <property type="match status" value="1"/>
</dbReference>
<dbReference type="EMBL" id="JARBDR010000385">
    <property type="protein sequence ID" value="KAJ8313263.1"/>
    <property type="molecule type" value="Genomic_DNA"/>
</dbReference>
<dbReference type="Gene3D" id="3.40.50.300">
    <property type="entry name" value="P-loop containing nucleotide triphosphate hydrolases"/>
    <property type="match status" value="1"/>
</dbReference>
<comment type="caution">
    <text evidence="4">The sequence shown here is derived from an EMBL/GenBank/DDBJ whole genome shotgun (WGS) entry which is preliminary data.</text>
</comment>
<protein>
    <recommendedName>
        <fullName evidence="3">TLDc domain-containing protein</fullName>
    </recommendedName>
</protein>
<evidence type="ECO:0000259" key="3">
    <source>
        <dbReference type="PROSITE" id="PS51886"/>
    </source>
</evidence>
<dbReference type="PROSITE" id="PS51886">
    <property type="entry name" value="TLDC"/>
    <property type="match status" value="1"/>
</dbReference>
<dbReference type="InterPro" id="IPR006571">
    <property type="entry name" value="TLDc_dom"/>
</dbReference>
<accession>A0ABQ9F7D0</accession>
<sequence length="528" mass="59386">MAKLLGLSDRDKLLIEAWIGKRKTFNILYRASSDGLSATSFHTKCDNKGPTVTVLFNKDKSVYGGYTSIGWTTAGKYMKDDNAFIFRLYHNGLLKPTNFPAKLRQGCQGCGYPTYSCHNYGGNYNFSDNMSTCSGCSTNYYSCANCGGQYSFNIQFKTSCCIYNNNSYGPTFGDSTGHDFQTFKGKISKQEDYFPLNGSMDFGKAFDARGQTANDINNSNFNVTELLVYSLTELYRFLLYQVLEQLTDYIENYKPYKRLDVPEARVVMIGAVGAGKSSFLNTITSVFKGRICNKAASGSVMNSLTTMLRMYQIEDSQCSNYMNFRICDTRGLEEDQGVDGEELGYLLDGHIPDRYQFNPSVPFNPDVPGFVAYPALHQKIHCVVFVVDGSAVEVMSEKVIEKIKILQKKVYQRGISQVVLLTKIDKICPEVEDNISKTFNSLAIKDAVDKVSQTMGIPRASVLPIKNYEQEGELEDNISILALYSLKQILNFADDYMSNIYEKLESQQAQDSSQHESSEKYRKSKLKE</sequence>
<proteinExistence type="inferred from homology"/>
<dbReference type="Pfam" id="PF01926">
    <property type="entry name" value="MMR_HSR1"/>
    <property type="match status" value="1"/>
</dbReference>
<dbReference type="Proteomes" id="UP001217089">
    <property type="component" value="Unassembled WGS sequence"/>
</dbReference>
<evidence type="ECO:0000313" key="4">
    <source>
        <dbReference type="EMBL" id="KAJ8313263.1"/>
    </source>
</evidence>
<dbReference type="SMART" id="SM00584">
    <property type="entry name" value="TLDc"/>
    <property type="match status" value="1"/>
</dbReference>
<feature type="region of interest" description="Disordered" evidence="2">
    <location>
        <begin position="505"/>
        <end position="528"/>
    </location>
</feature>
<dbReference type="SUPFAM" id="SSF52540">
    <property type="entry name" value="P-loop containing nucleoside triphosphate hydrolases"/>
    <property type="match status" value="1"/>
</dbReference>
<name>A0ABQ9F7D0_TEGGR</name>
<reference evidence="4 5" key="1">
    <citation type="submission" date="2022-12" db="EMBL/GenBank/DDBJ databases">
        <title>Chromosome-level genome of Tegillarca granosa.</title>
        <authorList>
            <person name="Kim J."/>
        </authorList>
    </citation>
    <scope>NUCLEOTIDE SEQUENCE [LARGE SCALE GENOMIC DNA]</scope>
    <source>
        <strain evidence="4">Teg-2019</strain>
        <tissue evidence="4">Adductor muscle</tissue>
    </source>
</reference>